<dbReference type="GO" id="GO:0016829">
    <property type="term" value="F:lyase activity"/>
    <property type="evidence" value="ECO:0007669"/>
    <property type="project" value="UniProtKB-UniRule"/>
</dbReference>
<evidence type="ECO:0000256" key="3">
    <source>
        <dbReference type="SAM" id="MobiDB-lite"/>
    </source>
</evidence>
<dbReference type="NCBIfam" id="TIGR00299">
    <property type="entry name" value="nickel pincer cofactor biosynthesis protein LarC"/>
    <property type="match status" value="1"/>
</dbReference>
<dbReference type="GO" id="GO:0016151">
    <property type="term" value="F:nickel cation binding"/>
    <property type="evidence" value="ECO:0007669"/>
    <property type="project" value="UniProtKB-UniRule"/>
</dbReference>
<comment type="caution">
    <text evidence="4">The sequence shown here is derived from an EMBL/GenBank/DDBJ whole genome shotgun (WGS) entry which is preliminary data.</text>
</comment>
<organism evidence="4 5">
    <name type="scientific">Candidatus Galacturonatibacter soehngenii</name>
    <dbReference type="NCBI Taxonomy" id="2307010"/>
    <lineage>
        <taxon>Bacteria</taxon>
        <taxon>Bacillati</taxon>
        <taxon>Bacillota</taxon>
        <taxon>Clostridia</taxon>
        <taxon>Lachnospirales</taxon>
        <taxon>Lachnospiraceae</taxon>
        <taxon>Candidatus Galacturonatibacter</taxon>
    </lineage>
</organism>
<keyword evidence="2" id="KW-0456">Lyase</keyword>
<dbReference type="Gene3D" id="3.30.70.1380">
    <property type="entry name" value="Transcriptional regulatory protein pf0864 domain like"/>
    <property type="match status" value="1"/>
</dbReference>
<dbReference type="OrthoDB" id="9765625at2"/>
<dbReference type="PANTHER" id="PTHR36566">
    <property type="entry name" value="NICKEL INSERTION PROTEIN-RELATED"/>
    <property type="match status" value="1"/>
</dbReference>
<evidence type="ECO:0000313" key="4">
    <source>
        <dbReference type="EMBL" id="KAB1440630.1"/>
    </source>
</evidence>
<name>A0A7V7QNK6_9FIRM</name>
<reference evidence="4 5" key="2">
    <citation type="submission" date="2020-02" db="EMBL/GenBank/DDBJ databases">
        <title>Candidatus Galacturonibacter soehngenii shows hetero-acetogenic catabolism of galacturonic acid but lacks a canonical carbon monoxide dehydrogenase/acetyl-CoA synthase complex.</title>
        <authorList>
            <person name="Diender M."/>
            <person name="Stouten G.R."/>
            <person name="Petersen J.F."/>
            <person name="Nielsen P.H."/>
            <person name="Dueholm M.S."/>
            <person name="Pronk J.T."/>
            <person name="Van Loosdrecht M.C.M."/>
        </authorList>
    </citation>
    <scope>NUCLEOTIDE SEQUENCE [LARGE SCALE GENOMIC DNA]</scope>
    <source>
        <strain evidence="4">GalUA</strain>
    </source>
</reference>
<comment type="function">
    <text evidence="2">Involved in the biosynthesis of a nickel-pincer cofactor ((SCS)Ni(II) pincer complex). Binds Ni(2+), and functions in nickel delivery to pyridinium-3,5-bisthiocarboxylic acid mononucleotide (P2TMN), to form the mature cofactor. Is thus probably required for the activation of nickel-pincer cofactor-dependent enzymes.</text>
</comment>
<keyword evidence="5" id="KW-1185">Reference proteome</keyword>
<evidence type="ECO:0000256" key="2">
    <source>
        <dbReference type="HAMAP-Rule" id="MF_01074"/>
    </source>
</evidence>
<feature type="compositionally biased region" description="Basic residues" evidence="3">
    <location>
        <begin position="111"/>
        <end position="135"/>
    </location>
</feature>
<dbReference type="Pfam" id="PF01969">
    <property type="entry name" value="Ni_insertion"/>
    <property type="match status" value="1"/>
</dbReference>
<proteinExistence type="inferred from homology"/>
<evidence type="ECO:0000256" key="1">
    <source>
        <dbReference type="ARBA" id="ARBA00022596"/>
    </source>
</evidence>
<sequence>MGNTLYLECYSGISGDMMVAALLDLGADEKILQQALLSLNVDGFQTIISRVKKSGIDACDFRVQLEAKYENHDHDMEFLHGDHFHENEDHEGIHKHHEHEHHGHEHYEHEHHKHEHHGHEHHRHEHNKHKNHSHEHRNLSDILNIIEKADISRKAKETAIRIFEIIGEAEAKAHGTTLDQVHFHEVGAVDSIVDIVSVAVCLDNLNIEQVIVPVLYEGKGFVRCQHGMMPIPVPAVSNIAASHQLTLHVTNTEGELITPTGAAIVAAIKTSNLLPKDFTILKVGIGAGKRTYERPSMLRAMLIQENLKESTAIIKLESNIDDCSGETLGFVMEQLFEAGALDVFYIPIYMKKNRPAYQLTVICMEEDVNTMEQIIFHETTTIGIRKIRMERTILKREIVNMDTSLGKVQVKVCELNSGKRYYPEYSCVTRLCKEKKLPYQEVYQRIQSEIKNESR</sequence>
<feature type="region of interest" description="Disordered" evidence="3">
    <location>
        <begin position="111"/>
        <end position="136"/>
    </location>
</feature>
<dbReference type="AlphaFoldDB" id="A0A7V7QNK6"/>
<comment type="catalytic activity">
    <reaction evidence="2">
        <text>Ni(II)-pyridinium-3,5-bisthiocarboxylate mononucleotide = pyridinium-3,5-bisthiocarboxylate mononucleotide + Ni(2+)</text>
        <dbReference type="Rhea" id="RHEA:54784"/>
        <dbReference type="ChEBI" id="CHEBI:49786"/>
        <dbReference type="ChEBI" id="CHEBI:137372"/>
        <dbReference type="ChEBI" id="CHEBI:137373"/>
        <dbReference type="EC" id="4.99.1.12"/>
    </reaction>
</comment>
<dbReference type="EC" id="4.99.1.12" evidence="2"/>
<evidence type="ECO:0000313" key="5">
    <source>
        <dbReference type="Proteomes" id="UP000461768"/>
    </source>
</evidence>
<reference evidence="4 5" key="1">
    <citation type="submission" date="2019-09" db="EMBL/GenBank/DDBJ databases">
        <authorList>
            <person name="Valk L.C."/>
        </authorList>
    </citation>
    <scope>NUCLEOTIDE SEQUENCE [LARGE SCALE GENOMIC DNA]</scope>
    <source>
        <strain evidence="4">GalUA</strain>
    </source>
</reference>
<dbReference type="Proteomes" id="UP000461768">
    <property type="component" value="Unassembled WGS sequence"/>
</dbReference>
<gene>
    <name evidence="2 4" type="primary">larC</name>
    <name evidence="4" type="ORF">F7O84_02030</name>
</gene>
<dbReference type="RefSeq" id="WP_151141313.1">
    <property type="nucleotide sequence ID" value="NZ_WAGX01000003.1"/>
</dbReference>
<dbReference type="EMBL" id="WAGX01000003">
    <property type="protein sequence ID" value="KAB1440630.1"/>
    <property type="molecule type" value="Genomic_DNA"/>
</dbReference>
<accession>A0A7V7QNK6</accession>
<dbReference type="PANTHER" id="PTHR36566:SF1">
    <property type="entry name" value="PYRIDINIUM-3,5-BISTHIOCARBOXYLIC ACID MONONUCLEOTIDE NICKEL INSERTION PROTEIN"/>
    <property type="match status" value="1"/>
</dbReference>
<keyword evidence="1 2" id="KW-0533">Nickel</keyword>
<dbReference type="InterPro" id="IPR002822">
    <property type="entry name" value="Ni_insertion"/>
</dbReference>
<protein>
    <recommendedName>
        <fullName evidence="2">Pyridinium-3,5-bisthiocarboxylic acid mononucleotide nickel insertion protein</fullName>
        <shortName evidence="2">P2TMN nickel insertion protein</shortName>
        <ecNumber evidence="2">4.99.1.12</ecNumber>
    </recommendedName>
    <alternativeName>
        <fullName evidence="2">Nickel-pincer cofactor biosynthesis protein LarC</fullName>
    </alternativeName>
</protein>
<dbReference type="GO" id="GO:0051604">
    <property type="term" value="P:protein maturation"/>
    <property type="evidence" value="ECO:0007669"/>
    <property type="project" value="UniProtKB-UniRule"/>
</dbReference>
<comment type="similarity">
    <text evidence="2">Belongs to the LarC family.</text>
</comment>
<dbReference type="HAMAP" id="MF_01074">
    <property type="entry name" value="LarC"/>
    <property type="match status" value="1"/>
</dbReference>